<gene>
    <name evidence="1" type="ORF">METZ01_LOCUS163098</name>
</gene>
<name>A0A382B9E1_9ZZZZ</name>
<reference evidence="1" key="1">
    <citation type="submission" date="2018-05" db="EMBL/GenBank/DDBJ databases">
        <authorList>
            <person name="Lanie J.A."/>
            <person name="Ng W.-L."/>
            <person name="Kazmierczak K.M."/>
            <person name="Andrzejewski T.M."/>
            <person name="Davidsen T.M."/>
            <person name="Wayne K.J."/>
            <person name="Tettelin H."/>
            <person name="Glass J.I."/>
            <person name="Rusch D."/>
            <person name="Podicherti R."/>
            <person name="Tsui H.-C.T."/>
            <person name="Winkler M.E."/>
        </authorList>
    </citation>
    <scope>NUCLEOTIDE SEQUENCE</scope>
</reference>
<protein>
    <recommendedName>
        <fullName evidence="2">YkgJ family cysteine cluster protein</fullName>
    </recommendedName>
</protein>
<feature type="non-terminal residue" evidence="1">
    <location>
        <position position="1"/>
    </location>
</feature>
<dbReference type="AlphaFoldDB" id="A0A382B9E1"/>
<proteinExistence type="predicted"/>
<organism evidence="1">
    <name type="scientific">marine metagenome</name>
    <dbReference type="NCBI Taxonomy" id="408172"/>
    <lineage>
        <taxon>unclassified sequences</taxon>
        <taxon>metagenomes</taxon>
        <taxon>ecological metagenomes</taxon>
    </lineage>
</organism>
<accession>A0A382B9E1</accession>
<sequence>VEDGNPCAFLIPEGCSIHFGKPIQCRSYPFWHENMTSKTMWKLVGGFCPGIGSGPHIAVATIRNFLDKFKY</sequence>
<evidence type="ECO:0008006" key="2">
    <source>
        <dbReference type="Google" id="ProtNLM"/>
    </source>
</evidence>
<evidence type="ECO:0000313" key="1">
    <source>
        <dbReference type="EMBL" id="SVB10244.1"/>
    </source>
</evidence>
<dbReference type="EMBL" id="UINC01028733">
    <property type="protein sequence ID" value="SVB10244.1"/>
    <property type="molecule type" value="Genomic_DNA"/>
</dbReference>